<dbReference type="Proteomes" id="UP001209540">
    <property type="component" value="Unassembled WGS sequence"/>
</dbReference>
<reference evidence="2" key="1">
    <citation type="journal article" date="2022" name="IScience">
        <title>Evolution of zygomycete secretomes and the origins of terrestrial fungal ecologies.</title>
        <authorList>
            <person name="Chang Y."/>
            <person name="Wang Y."/>
            <person name="Mondo S."/>
            <person name="Ahrendt S."/>
            <person name="Andreopoulos W."/>
            <person name="Barry K."/>
            <person name="Beard J."/>
            <person name="Benny G.L."/>
            <person name="Blankenship S."/>
            <person name="Bonito G."/>
            <person name="Cuomo C."/>
            <person name="Desiro A."/>
            <person name="Gervers K.A."/>
            <person name="Hundley H."/>
            <person name="Kuo A."/>
            <person name="LaButti K."/>
            <person name="Lang B.F."/>
            <person name="Lipzen A."/>
            <person name="O'Donnell K."/>
            <person name="Pangilinan J."/>
            <person name="Reynolds N."/>
            <person name="Sandor L."/>
            <person name="Smith M.E."/>
            <person name="Tsang A."/>
            <person name="Grigoriev I.V."/>
            <person name="Stajich J.E."/>
            <person name="Spatafora J.W."/>
        </authorList>
    </citation>
    <scope>NUCLEOTIDE SEQUENCE</scope>
    <source>
        <strain evidence="2">RSA 2281</strain>
    </source>
</reference>
<dbReference type="AlphaFoldDB" id="A0AAD5PAH4"/>
<accession>A0AAD5PAH4</accession>
<evidence type="ECO:0000313" key="3">
    <source>
        <dbReference type="Proteomes" id="UP001209540"/>
    </source>
</evidence>
<sequence>MKSILFYDNTRKSNANGHFYIRYAGCMSEDTPIGQHQADIQPGAAPSRFTNFYRCVQEVLLGKEFRIFWVERLECYHTLGDYQHRYQVDGREQVLKHFLGRAYLLNSQPGGHYRQYIPTTTDFQSYQHQDLNNAFNYMFDDLGPQQQPIDNTDPRFQQFNRLQNIYRTSGMLTKDLIKSVFIECNPTDDTFTPPIFHDLWPFPPPSSNRGDTPQSLIGVSGQVMQCLQPMVITTLGYLPAAAECSKFQDVYSLGTSEYHQVLGQLVVTDYHYQFDPRETNAGRPQFKTILIPHLDPGFVSYGSADPCILRFMFTSAARSTLGAQQTRGHFSITLRPWSSTTGLITIENTHPSTPVLFIQTVLVPECILRLIQEDRGGIPYAEAKTILHESVDFGKNYYIEEDDSNTDESD</sequence>
<reference evidence="2" key="2">
    <citation type="submission" date="2023-02" db="EMBL/GenBank/DDBJ databases">
        <authorList>
            <consortium name="DOE Joint Genome Institute"/>
            <person name="Mondo S.J."/>
            <person name="Chang Y."/>
            <person name="Wang Y."/>
            <person name="Ahrendt S."/>
            <person name="Andreopoulos W."/>
            <person name="Barry K."/>
            <person name="Beard J."/>
            <person name="Benny G.L."/>
            <person name="Blankenship S."/>
            <person name="Bonito G."/>
            <person name="Cuomo C."/>
            <person name="Desiro A."/>
            <person name="Gervers K.A."/>
            <person name="Hundley H."/>
            <person name="Kuo A."/>
            <person name="LaButti K."/>
            <person name="Lang B.F."/>
            <person name="Lipzen A."/>
            <person name="O'Donnell K."/>
            <person name="Pangilinan J."/>
            <person name="Reynolds N."/>
            <person name="Sandor L."/>
            <person name="Smith M.W."/>
            <person name="Tsang A."/>
            <person name="Grigoriev I.V."/>
            <person name="Stajich J.E."/>
            <person name="Spatafora J.W."/>
        </authorList>
    </citation>
    <scope>NUCLEOTIDE SEQUENCE</scope>
    <source>
        <strain evidence="2">RSA 2281</strain>
    </source>
</reference>
<evidence type="ECO:0000313" key="2">
    <source>
        <dbReference type="EMBL" id="KAI9252283.1"/>
    </source>
</evidence>
<dbReference type="InterPro" id="IPR028094">
    <property type="entry name" value="RTC4_C"/>
</dbReference>
<proteinExistence type="predicted"/>
<gene>
    <name evidence="2" type="ORF">BDA99DRAFT_563317</name>
</gene>
<dbReference type="EMBL" id="JAIXMP010000028">
    <property type="protein sequence ID" value="KAI9252283.1"/>
    <property type="molecule type" value="Genomic_DNA"/>
</dbReference>
<name>A0AAD5PAH4_9FUNG</name>
<feature type="domain" description="Restriction of telomere capping protein 4 C-terminal" evidence="1">
    <location>
        <begin position="352"/>
        <end position="395"/>
    </location>
</feature>
<comment type="caution">
    <text evidence="2">The sequence shown here is derived from an EMBL/GenBank/DDBJ whole genome shotgun (WGS) entry which is preliminary data.</text>
</comment>
<protein>
    <recommendedName>
        <fullName evidence="1">Restriction of telomere capping protein 4 C-terminal domain-containing protein</fullName>
    </recommendedName>
</protein>
<keyword evidence="3" id="KW-1185">Reference proteome</keyword>
<evidence type="ECO:0000259" key="1">
    <source>
        <dbReference type="Pfam" id="PF14474"/>
    </source>
</evidence>
<dbReference type="Pfam" id="PF14474">
    <property type="entry name" value="RTC4"/>
    <property type="match status" value="1"/>
</dbReference>
<organism evidence="2 3">
    <name type="scientific">Phascolomyces articulosus</name>
    <dbReference type="NCBI Taxonomy" id="60185"/>
    <lineage>
        <taxon>Eukaryota</taxon>
        <taxon>Fungi</taxon>
        <taxon>Fungi incertae sedis</taxon>
        <taxon>Mucoromycota</taxon>
        <taxon>Mucoromycotina</taxon>
        <taxon>Mucoromycetes</taxon>
        <taxon>Mucorales</taxon>
        <taxon>Lichtheimiaceae</taxon>
        <taxon>Phascolomyces</taxon>
    </lineage>
</organism>